<keyword evidence="1" id="KW-0472">Membrane</keyword>
<keyword evidence="1" id="KW-0812">Transmembrane</keyword>
<dbReference type="OrthoDB" id="10409693at2759"/>
<accession>A0A4V6A6E1</accession>
<evidence type="ECO:0000313" key="2">
    <source>
        <dbReference type="EMBL" id="TKR94525.1"/>
    </source>
</evidence>
<evidence type="ECO:0000313" key="3">
    <source>
        <dbReference type="Proteomes" id="UP000298663"/>
    </source>
</evidence>
<keyword evidence="1" id="KW-1133">Transmembrane helix</keyword>
<protein>
    <recommendedName>
        <fullName evidence="4">G-protein coupled receptors family 1 profile domain-containing protein</fullName>
    </recommendedName>
</protein>
<feature type="transmembrane region" description="Helical" evidence="1">
    <location>
        <begin position="172"/>
        <end position="192"/>
    </location>
</feature>
<proteinExistence type="predicted"/>
<organism evidence="2 3">
    <name type="scientific">Steinernema carpocapsae</name>
    <name type="common">Entomopathogenic nematode</name>
    <dbReference type="NCBI Taxonomy" id="34508"/>
    <lineage>
        <taxon>Eukaryota</taxon>
        <taxon>Metazoa</taxon>
        <taxon>Ecdysozoa</taxon>
        <taxon>Nematoda</taxon>
        <taxon>Chromadorea</taxon>
        <taxon>Rhabditida</taxon>
        <taxon>Tylenchina</taxon>
        <taxon>Panagrolaimomorpha</taxon>
        <taxon>Strongyloidoidea</taxon>
        <taxon>Steinernematidae</taxon>
        <taxon>Steinernema</taxon>
    </lineage>
</organism>
<sequence>MVTTENVLVGSAMTALSVVCFLANCSVLLAIATNFEFYSHSSYKIMLLMGVFDVSQVCGHFVTGLFTVTQYNAGYWTYKALGTMLSPAYECYVFLTILLAFNRYVVLCMPWLETRIFSSLAIKIWFLLTLLIFAFFGGIHLSDKIYSHYVVAIYKWKYEHAYPWSEMRQNLVIYYQLFGVFFAWLFYVAITINLFHFRNHLASQTRYRANQKILLHAFVIILYSTFMNVCWHKIDLMLPEGKTQNFVINMMWIGNSGLSPFLCLLLSRLLRTRVLAILSLQCCRSRKIRASNNVAVVEANVSRKTSVRTSHENARMERSWSSCDVCK</sequence>
<dbReference type="InterPro" id="IPR019425">
    <property type="entry name" value="7TM_GPCR_serpentine_rcpt_Srt"/>
</dbReference>
<feature type="transmembrane region" description="Helical" evidence="1">
    <location>
        <begin position="45"/>
        <end position="72"/>
    </location>
</feature>
<feature type="transmembrane region" description="Helical" evidence="1">
    <location>
        <begin position="12"/>
        <end position="33"/>
    </location>
</feature>
<reference evidence="2 3" key="2">
    <citation type="journal article" date="2019" name="G3 (Bethesda)">
        <title>Hybrid Assembly of the Genome of the Entomopathogenic Nematode Steinernema carpocapsae Identifies the X-Chromosome.</title>
        <authorList>
            <person name="Serra L."/>
            <person name="Macchietto M."/>
            <person name="Macias-Munoz A."/>
            <person name="McGill C.J."/>
            <person name="Rodriguez I.M."/>
            <person name="Rodriguez B."/>
            <person name="Murad R."/>
            <person name="Mortazavi A."/>
        </authorList>
    </citation>
    <scope>NUCLEOTIDE SEQUENCE [LARGE SCALE GENOMIC DNA]</scope>
    <source>
        <strain evidence="2 3">ALL</strain>
    </source>
</reference>
<feature type="transmembrane region" description="Helical" evidence="1">
    <location>
        <begin position="124"/>
        <end position="141"/>
    </location>
</feature>
<name>A0A4V6A6E1_STECR</name>
<dbReference type="PANTHER" id="PTHR23021">
    <property type="entry name" value="SERPENTINE RECEPTOR, CLASS T"/>
    <property type="match status" value="1"/>
</dbReference>
<feature type="transmembrane region" description="Helical" evidence="1">
    <location>
        <begin position="92"/>
        <end position="112"/>
    </location>
</feature>
<comment type="caution">
    <text evidence="2">The sequence shown here is derived from an EMBL/GenBank/DDBJ whole genome shotgun (WGS) entry which is preliminary data.</text>
</comment>
<reference evidence="2 3" key="1">
    <citation type="journal article" date="2015" name="Genome Biol.">
        <title>Comparative genomics of Steinernema reveals deeply conserved gene regulatory networks.</title>
        <authorList>
            <person name="Dillman A.R."/>
            <person name="Macchietto M."/>
            <person name="Porter C.F."/>
            <person name="Rogers A."/>
            <person name="Williams B."/>
            <person name="Antoshechkin I."/>
            <person name="Lee M.M."/>
            <person name="Goodwin Z."/>
            <person name="Lu X."/>
            <person name="Lewis E.E."/>
            <person name="Goodrich-Blair H."/>
            <person name="Stock S.P."/>
            <person name="Adams B.J."/>
            <person name="Sternberg P.W."/>
            <person name="Mortazavi A."/>
        </authorList>
    </citation>
    <scope>NUCLEOTIDE SEQUENCE [LARGE SCALE GENOMIC DNA]</scope>
    <source>
        <strain evidence="2 3">ALL</strain>
    </source>
</reference>
<gene>
    <name evidence="2" type="ORF">L596_008799</name>
</gene>
<evidence type="ECO:0008006" key="4">
    <source>
        <dbReference type="Google" id="ProtNLM"/>
    </source>
</evidence>
<feature type="transmembrane region" description="Helical" evidence="1">
    <location>
        <begin position="246"/>
        <end position="266"/>
    </location>
</feature>
<dbReference type="SUPFAM" id="SSF81321">
    <property type="entry name" value="Family A G protein-coupled receptor-like"/>
    <property type="match status" value="1"/>
</dbReference>
<dbReference type="EMBL" id="AZBU02000002">
    <property type="protein sequence ID" value="TKR94525.1"/>
    <property type="molecule type" value="Genomic_DNA"/>
</dbReference>
<dbReference type="Gene3D" id="1.20.1070.10">
    <property type="entry name" value="Rhodopsin 7-helix transmembrane proteins"/>
    <property type="match status" value="1"/>
</dbReference>
<evidence type="ECO:0000256" key="1">
    <source>
        <dbReference type="SAM" id="Phobius"/>
    </source>
</evidence>
<dbReference type="PANTHER" id="PTHR23021:SF82">
    <property type="entry name" value="G PROTEIN-COUPLED RECEPTOR"/>
    <property type="match status" value="1"/>
</dbReference>
<dbReference type="Proteomes" id="UP000298663">
    <property type="component" value="Unassembled WGS sequence"/>
</dbReference>
<feature type="transmembrane region" description="Helical" evidence="1">
    <location>
        <begin position="213"/>
        <end position="234"/>
    </location>
</feature>
<dbReference type="Pfam" id="PF10321">
    <property type="entry name" value="7TM_GPCR_Srt"/>
    <property type="match status" value="1"/>
</dbReference>
<keyword evidence="3" id="KW-1185">Reference proteome</keyword>
<dbReference type="AlphaFoldDB" id="A0A4V6A6E1"/>